<gene>
    <name evidence="2" type="ORF">A2318_04445</name>
</gene>
<dbReference type="AlphaFoldDB" id="A0A1F7W9W4"/>
<keyword evidence="1" id="KW-0472">Membrane</keyword>
<dbReference type="EMBL" id="MGFD01000007">
    <property type="protein sequence ID" value="OGL99569.1"/>
    <property type="molecule type" value="Genomic_DNA"/>
</dbReference>
<dbReference type="Proteomes" id="UP000177331">
    <property type="component" value="Unassembled WGS sequence"/>
</dbReference>
<evidence type="ECO:0000256" key="1">
    <source>
        <dbReference type="SAM" id="Phobius"/>
    </source>
</evidence>
<organism evidence="2 3">
    <name type="scientific">Candidatus Uhrbacteria bacterium RIFOXYB2_FULL_45_11</name>
    <dbReference type="NCBI Taxonomy" id="1802421"/>
    <lineage>
        <taxon>Bacteria</taxon>
        <taxon>Candidatus Uhriibacteriota</taxon>
    </lineage>
</organism>
<protein>
    <submittedName>
        <fullName evidence="2">Uncharacterized protein</fullName>
    </submittedName>
</protein>
<feature type="transmembrane region" description="Helical" evidence="1">
    <location>
        <begin position="20"/>
        <end position="44"/>
    </location>
</feature>
<accession>A0A1F7W9W4</accession>
<keyword evidence="1" id="KW-1133">Transmembrane helix</keyword>
<keyword evidence="1" id="KW-0812">Transmembrane</keyword>
<reference evidence="2 3" key="1">
    <citation type="journal article" date="2016" name="Nat. Commun.">
        <title>Thousands of microbial genomes shed light on interconnected biogeochemical processes in an aquifer system.</title>
        <authorList>
            <person name="Anantharaman K."/>
            <person name="Brown C.T."/>
            <person name="Hug L.A."/>
            <person name="Sharon I."/>
            <person name="Castelle C.J."/>
            <person name="Probst A.J."/>
            <person name="Thomas B.C."/>
            <person name="Singh A."/>
            <person name="Wilkins M.J."/>
            <person name="Karaoz U."/>
            <person name="Brodie E.L."/>
            <person name="Williams K.H."/>
            <person name="Hubbard S.S."/>
            <person name="Banfield J.F."/>
        </authorList>
    </citation>
    <scope>NUCLEOTIDE SEQUENCE [LARGE SCALE GENOMIC DNA]</scope>
</reference>
<comment type="caution">
    <text evidence="2">The sequence shown here is derived from an EMBL/GenBank/DDBJ whole genome shotgun (WGS) entry which is preliminary data.</text>
</comment>
<name>A0A1F7W9W4_9BACT</name>
<evidence type="ECO:0000313" key="2">
    <source>
        <dbReference type="EMBL" id="OGL99569.1"/>
    </source>
</evidence>
<sequence>MQHLNIPLSRNSKTTRRTRWVVWLLAFGIGLLILGTSWISTLWFTRDTIYAAAPENTVMAVRLFVSGNKGKSVESMTKNFPLISNRSITFSDLAPYIAGEFVLFVNADGSQSVAIREGKTPLPQTLLDAHSINVQHIRNHITLLSEKTEVLKPLLLQTKIIPGFSFPGHEWIGEFIYTNQPHRSFVYASEKRIFVTLPGIHPSGSVFKQIPKETIAYLSNPLLTNTKKDFLDPFLPLMQSIVDPQFLRHLSTLSSEKSQVILTKDTEGIGFFLTTKESDTKNSINNEQALRTISALNAPKIQETLLSDGSTIKELIANPDAISVEQITLLGTQISRIQINNTDILAGSTKKKEIFLTNRESLFRAQQEGNKSSTKICSGNVVGIAIQPLVDMQNQHAYSPNTSPLLLFAQNFSSIGVKTNMFSTTINLCK</sequence>
<evidence type="ECO:0000313" key="3">
    <source>
        <dbReference type="Proteomes" id="UP000177331"/>
    </source>
</evidence>
<proteinExistence type="predicted"/>